<feature type="region of interest" description="Disordered" evidence="2">
    <location>
        <begin position="653"/>
        <end position="733"/>
    </location>
</feature>
<dbReference type="GO" id="GO:0140849">
    <property type="term" value="F:ATP-dependent H2AZ histone chaperone activity"/>
    <property type="evidence" value="ECO:0007669"/>
    <property type="project" value="InterPro"/>
</dbReference>
<feature type="region of interest" description="Disordered" evidence="2">
    <location>
        <begin position="508"/>
        <end position="583"/>
    </location>
</feature>
<evidence type="ECO:0000313" key="5">
    <source>
        <dbReference type="EMBL" id="ODV98186.1"/>
    </source>
</evidence>
<evidence type="ECO:0000259" key="3">
    <source>
        <dbReference type="Pfam" id="PF24707"/>
    </source>
</evidence>
<accession>A0A1E4U2F2</accession>
<feature type="compositionally biased region" description="Low complexity" evidence="2">
    <location>
        <begin position="680"/>
        <end position="697"/>
    </location>
</feature>
<evidence type="ECO:0000313" key="6">
    <source>
        <dbReference type="Proteomes" id="UP000094236"/>
    </source>
</evidence>
<dbReference type="InterPro" id="IPR037651">
    <property type="entry name" value="Swc3"/>
</dbReference>
<dbReference type="InterPro" id="IPR058986">
    <property type="entry name" value="Swc3_C"/>
</dbReference>
<feature type="domain" description="Swc3 C-terminal" evidence="4">
    <location>
        <begin position="584"/>
        <end position="674"/>
    </location>
</feature>
<feature type="domain" description="Swc3 C-terminal" evidence="4">
    <location>
        <begin position="706"/>
        <end position="811"/>
    </location>
</feature>
<dbReference type="AlphaFoldDB" id="A0A1E4U2F2"/>
<feature type="compositionally biased region" description="Basic and acidic residues" evidence="2">
    <location>
        <begin position="516"/>
        <end position="559"/>
    </location>
</feature>
<feature type="compositionally biased region" description="Basic and acidic residues" evidence="2">
    <location>
        <begin position="271"/>
        <end position="438"/>
    </location>
</feature>
<dbReference type="PANTHER" id="PTHR28108">
    <property type="entry name" value="SWR1-COMPLEX PROTEIN 3"/>
    <property type="match status" value="1"/>
</dbReference>
<dbReference type="OrthoDB" id="4097064at2759"/>
<feature type="region of interest" description="Disordered" evidence="2">
    <location>
        <begin position="118"/>
        <end position="160"/>
    </location>
</feature>
<dbReference type="Proteomes" id="UP000094236">
    <property type="component" value="Unassembled WGS sequence"/>
</dbReference>
<name>A0A1E4U2F2_PACTA</name>
<feature type="region of interest" description="Disordered" evidence="2">
    <location>
        <begin position="1"/>
        <end position="32"/>
    </location>
</feature>
<dbReference type="InterPro" id="IPR057558">
    <property type="entry name" value="Swc3_dom"/>
</dbReference>
<feature type="compositionally biased region" description="Basic and acidic residues" evidence="2">
    <location>
        <begin position="118"/>
        <end position="150"/>
    </location>
</feature>
<dbReference type="Pfam" id="PF24707">
    <property type="entry name" value="Swc3"/>
    <property type="match status" value="1"/>
</dbReference>
<feature type="region of interest" description="Disordered" evidence="2">
    <location>
        <begin position="196"/>
        <end position="441"/>
    </location>
</feature>
<gene>
    <name evidence="5" type="ORF">PACTADRAFT_185387</name>
</gene>
<dbReference type="PANTHER" id="PTHR28108:SF1">
    <property type="entry name" value="SWR1-COMPLEX PROTEIN 3"/>
    <property type="match status" value="1"/>
</dbReference>
<feature type="compositionally biased region" description="Basic and acidic residues" evidence="2">
    <location>
        <begin position="653"/>
        <end position="679"/>
    </location>
</feature>
<feature type="coiled-coil region" evidence="1">
    <location>
        <begin position="760"/>
        <end position="787"/>
    </location>
</feature>
<feature type="compositionally biased region" description="Basic and acidic residues" evidence="2">
    <location>
        <begin position="566"/>
        <end position="583"/>
    </location>
</feature>
<feature type="compositionally biased region" description="Basic and acidic residues" evidence="2">
    <location>
        <begin position="719"/>
        <end position="733"/>
    </location>
</feature>
<protein>
    <recommendedName>
        <fullName evidence="7">SWR1-complex protein 3</fullName>
    </recommendedName>
</protein>
<feature type="compositionally biased region" description="Polar residues" evidence="2">
    <location>
        <begin position="244"/>
        <end position="270"/>
    </location>
</feature>
<dbReference type="Pfam" id="PF26242">
    <property type="entry name" value="Swc3_C"/>
    <property type="match status" value="2"/>
</dbReference>
<organism evidence="5 6">
    <name type="scientific">Pachysolen tannophilus NRRL Y-2460</name>
    <dbReference type="NCBI Taxonomy" id="669874"/>
    <lineage>
        <taxon>Eukaryota</taxon>
        <taxon>Fungi</taxon>
        <taxon>Dikarya</taxon>
        <taxon>Ascomycota</taxon>
        <taxon>Saccharomycotina</taxon>
        <taxon>Pichiomycetes</taxon>
        <taxon>Pachysolenaceae</taxon>
        <taxon>Pachysolen</taxon>
    </lineage>
</organism>
<proteinExistence type="predicted"/>
<dbReference type="GO" id="GO:0000812">
    <property type="term" value="C:Swr1 complex"/>
    <property type="evidence" value="ECO:0007669"/>
    <property type="project" value="InterPro"/>
</dbReference>
<evidence type="ECO:0000256" key="1">
    <source>
        <dbReference type="SAM" id="Coils"/>
    </source>
</evidence>
<dbReference type="STRING" id="669874.A0A1E4U2F2"/>
<sequence length="827" mass="94360">MPPKRRISSVGTLQSTENDDSPRKRGRPLNSTRVMTELQKTTSLANLELDLPSIDRPFKVSNSLPVSVEEPVYDELGDDLLSIKDSATLYNSLIISRQNWLYNDESGIFKPYWSKKDEINERNGNDNDKEEAKKEVETVTDADHSADHNSADGTNVATHTKRREKLIRLCEPVIQLGPHFFDLRLFLMKDNNLEKQANSDTSLKREEVSTDNVQKEQKDAGENGNEVVIKSKSPEVMADEQKQETSNNVAQDESKTQHGQQNQEPDSETMSGKEAKTADVEEDKSEKVVETEGVDKKTEVAKEENKEDSKEQNESKEKTEDESTKTPEVENGEKTTDKIESEAKVKTPEAQTKEPSNKDGEKTTHKIESETKVKTPEIESKEPTKESGKDGDKTADKVETKEKAKTPGEDDKGDNKGEKKSEETTANKLETEKKEARKPQKIMQTLENYIMISNLNALARANSALNDLMKIVASGSASHEQIVEFQGYIHKAKAKGDPTGELTKIYRAQSKKQKQEKKLAEREKKQQEKLKKQLEKQKEKDKIKEQKRLEKEKLKESKSQVKNATKKSDESKPKPKPVKKEGKKLTPLQEKYCKGATLIFEFVENTSVRYFLPKECIIELLDNGDYLLSFMWVHNQDDVDKYENWLKEKQEKEKEKEVRIKMEDEAHNNEEEVNGEKLDSSAPESQATSSSAAMASSPPNKVTKRSRRKGRNRRFQKPKLREKEVTEEKKEDPELVKPVPIYSSVTAKLINIPDHLSPIIANSADDLESVQKKMKNLIENGVRYEQDYVWYQLDGINDEILSEQLRSNLITLENQTVKKSGHRRKRI</sequence>
<evidence type="ECO:0000259" key="4">
    <source>
        <dbReference type="Pfam" id="PF26242"/>
    </source>
</evidence>
<feature type="compositionally biased region" description="Basic and acidic residues" evidence="2">
    <location>
        <begin position="202"/>
        <end position="221"/>
    </location>
</feature>
<keyword evidence="1" id="KW-0175">Coiled coil</keyword>
<feature type="domain" description="SWR1-complex protein 3" evidence="3">
    <location>
        <begin position="56"/>
        <end position="191"/>
    </location>
</feature>
<dbReference type="EMBL" id="KV454011">
    <property type="protein sequence ID" value="ODV98186.1"/>
    <property type="molecule type" value="Genomic_DNA"/>
</dbReference>
<evidence type="ECO:0008006" key="7">
    <source>
        <dbReference type="Google" id="ProtNLM"/>
    </source>
</evidence>
<reference evidence="6" key="1">
    <citation type="submission" date="2016-05" db="EMBL/GenBank/DDBJ databases">
        <title>Comparative genomics of biotechnologically important yeasts.</title>
        <authorList>
            <consortium name="DOE Joint Genome Institute"/>
            <person name="Riley R."/>
            <person name="Haridas S."/>
            <person name="Wolfe K.H."/>
            <person name="Lopes M.R."/>
            <person name="Hittinger C.T."/>
            <person name="Goker M."/>
            <person name="Salamov A."/>
            <person name="Wisecaver J."/>
            <person name="Long T.M."/>
            <person name="Aerts A.L."/>
            <person name="Barry K."/>
            <person name="Choi C."/>
            <person name="Clum A."/>
            <person name="Coughlan A.Y."/>
            <person name="Deshpande S."/>
            <person name="Douglass A.P."/>
            <person name="Hanson S.J."/>
            <person name="Klenk H.-P."/>
            <person name="Labutti K."/>
            <person name="Lapidus A."/>
            <person name="Lindquist E."/>
            <person name="Lipzen A."/>
            <person name="Meier-Kolthoff J.P."/>
            <person name="Ohm R.A."/>
            <person name="Otillar R.P."/>
            <person name="Pangilinan J."/>
            <person name="Peng Y."/>
            <person name="Rokas A."/>
            <person name="Rosa C.A."/>
            <person name="Scheuner C."/>
            <person name="Sibirny A.A."/>
            <person name="Slot J.C."/>
            <person name="Stielow J.B."/>
            <person name="Sun H."/>
            <person name="Kurtzman C.P."/>
            <person name="Blackwell M."/>
            <person name="Grigoriev I.V."/>
            <person name="Jeffries T.W."/>
        </authorList>
    </citation>
    <scope>NUCLEOTIDE SEQUENCE [LARGE SCALE GENOMIC DNA]</scope>
    <source>
        <strain evidence="6">NRRL Y-2460</strain>
    </source>
</reference>
<evidence type="ECO:0000256" key="2">
    <source>
        <dbReference type="SAM" id="MobiDB-lite"/>
    </source>
</evidence>
<keyword evidence="6" id="KW-1185">Reference proteome</keyword>
<feature type="compositionally biased region" description="Basic residues" evidence="2">
    <location>
        <begin position="702"/>
        <end position="718"/>
    </location>
</feature>